<dbReference type="EMBL" id="WWCN01000018">
    <property type="protein sequence ID" value="MYM25759.1"/>
    <property type="molecule type" value="Genomic_DNA"/>
</dbReference>
<gene>
    <name evidence="1" type="ORF">GTP46_24325</name>
</gene>
<sequence length="82" mass="9135">MSTTLLNTSPRQLEPNALIDYLLTENNIANDAALSRALEVAPPVISKIRNNRLYVGATLRLRIMRKFGMSLEKLDELAPEPA</sequence>
<dbReference type="InterPro" id="IPR010982">
    <property type="entry name" value="Lambda_DNA-bd_dom_sf"/>
</dbReference>
<accession>A0A6L8KE64</accession>
<comment type="caution">
    <text evidence="1">The sequence shown here is derived from an EMBL/GenBank/DDBJ whole genome shotgun (WGS) entry which is preliminary data.</text>
</comment>
<evidence type="ECO:0000313" key="1">
    <source>
        <dbReference type="EMBL" id="MYM25759.1"/>
    </source>
</evidence>
<organism evidence="1 2">
    <name type="scientific">Duganella flavida</name>
    <dbReference type="NCBI Taxonomy" id="2692175"/>
    <lineage>
        <taxon>Bacteria</taxon>
        <taxon>Pseudomonadati</taxon>
        <taxon>Pseudomonadota</taxon>
        <taxon>Betaproteobacteria</taxon>
        <taxon>Burkholderiales</taxon>
        <taxon>Oxalobacteraceae</taxon>
        <taxon>Telluria group</taxon>
        <taxon>Duganella</taxon>
    </lineage>
</organism>
<reference evidence="1 2" key="1">
    <citation type="submission" date="2019-12" db="EMBL/GenBank/DDBJ databases">
        <title>Novel species isolated from a subtropical stream in China.</title>
        <authorList>
            <person name="Lu H."/>
        </authorList>
    </citation>
    <scope>NUCLEOTIDE SEQUENCE [LARGE SCALE GENOMIC DNA]</scope>
    <source>
        <strain evidence="1 2">FT135W</strain>
    </source>
</reference>
<name>A0A6L8KE64_9BURK</name>
<dbReference type="RefSeq" id="WP_161009199.1">
    <property type="nucleotide sequence ID" value="NZ_WWCN01000018.1"/>
</dbReference>
<protein>
    <recommendedName>
        <fullName evidence="3">XRE family transcriptional regulator</fullName>
    </recommendedName>
</protein>
<proteinExistence type="predicted"/>
<dbReference type="GO" id="GO:0003677">
    <property type="term" value="F:DNA binding"/>
    <property type="evidence" value="ECO:0007669"/>
    <property type="project" value="InterPro"/>
</dbReference>
<dbReference type="Proteomes" id="UP000479335">
    <property type="component" value="Unassembled WGS sequence"/>
</dbReference>
<evidence type="ECO:0008006" key="3">
    <source>
        <dbReference type="Google" id="ProtNLM"/>
    </source>
</evidence>
<evidence type="ECO:0000313" key="2">
    <source>
        <dbReference type="Proteomes" id="UP000479335"/>
    </source>
</evidence>
<keyword evidence="2" id="KW-1185">Reference proteome</keyword>
<dbReference type="SUPFAM" id="SSF47413">
    <property type="entry name" value="lambda repressor-like DNA-binding domains"/>
    <property type="match status" value="1"/>
</dbReference>
<dbReference type="AlphaFoldDB" id="A0A6L8KE64"/>